<gene>
    <name evidence="1" type="ORF">ACFPCV_00010</name>
</gene>
<reference evidence="2" key="1">
    <citation type="journal article" date="2019" name="Int. J. Syst. Evol. Microbiol.">
        <title>The Global Catalogue of Microorganisms (GCM) 10K type strain sequencing project: providing services to taxonomists for standard genome sequencing and annotation.</title>
        <authorList>
            <consortium name="The Broad Institute Genomics Platform"/>
            <consortium name="The Broad Institute Genome Sequencing Center for Infectious Disease"/>
            <person name="Wu L."/>
            <person name="Ma J."/>
        </authorList>
    </citation>
    <scope>NUCLEOTIDE SEQUENCE [LARGE SCALE GENOMIC DNA]</scope>
    <source>
        <strain evidence="2">ZS-22-S1</strain>
    </source>
</reference>
<comment type="caution">
    <text evidence="1">The sequence shown here is derived from an EMBL/GenBank/DDBJ whole genome shotgun (WGS) entry which is preliminary data.</text>
</comment>
<sequence>MPDRTILLAPAARERLAAWLNHRAHRWPATTNPHLLINTKTAVRSGQVSHVWINKTLGLPAQAVREDRILDEAIATGGDLRRLGDLFGLSVNAAERYTRTVERDDGHPAR</sequence>
<evidence type="ECO:0000313" key="1">
    <source>
        <dbReference type="EMBL" id="MFC4851867.1"/>
    </source>
</evidence>
<proteinExistence type="predicted"/>
<accession>A0ABV9RU83</accession>
<dbReference type="Proteomes" id="UP001595859">
    <property type="component" value="Unassembled WGS sequence"/>
</dbReference>
<dbReference type="RefSeq" id="WP_378053062.1">
    <property type="nucleotide sequence ID" value="NZ_JBHSIS010000001.1"/>
</dbReference>
<dbReference type="EMBL" id="JBHSIS010000001">
    <property type="protein sequence ID" value="MFC4851867.1"/>
    <property type="molecule type" value="Genomic_DNA"/>
</dbReference>
<keyword evidence="2" id="KW-1185">Reference proteome</keyword>
<evidence type="ECO:0000313" key="2">
    <source>
        <dbReference type="Proteomes" id="UP001595859"/>
    </source>
</evidence>
<protein>
    <submittedName>
        <fullName evidence="1">Uncharacterized protein</fullName>
    </submittedName>
</protein>
<name>A0ABV9RU83_9PSEU</name>
<organism evidence="1 2">
    <name type="scientific">Actinophytocola glycyrrhizae</name>
    <dbReference type="NCBI Taxonomy" id="2044873"/>
    <lineage>
        <taxon>Bacteria</taxon>
        <taxon>Bacillati</taxon>
        <taxon>Actinomycetota</taxon>
        <taxon>Actinomycetes</taxon>
        <taxon>Pseudonocardiales</taxon>
        <taxon>Pseudonocardiaceae</taxon>
    </lineage>
</organism>